<evidence type="ECO:0000313" key="2">
    <source>
        <dbReference type="Proteomes" id="UP000009182"/>
    </source>
</evidence>
<dbReference type="EMBL" id="CP000247">
    <property type="protein sequence ID" value="ABG70977.1"/>
    <property type="molecule type" value="Genomic_DNA"/>
</dbReference>
<sequence length="73" mass="7724">MNGGSVKIWTGVWVKQAGCFYSTVVVTQWPTDVKNSQQAEMDIGGCAVSVAGRNGKECAMVKSPYGSYGIAMS</sequence>
<reference evidence="1 2" key="1">
    <citation type="journal article" date="2006" name="Mol. Microbiol.">
        <title>Role of pathogenicity island-associated integrases in the genome plasticity of uropathogenic Escherichia coli strain 536.</title>
        <authorList>
            <person name="Hochhut B."/>
            <person name="Wilde C."/>
            <person name="Balling G."/>
            <person name="Middendorf B."/>
            <person name="Dobrindt U."/>
            <person name="Brzuszkiewicz E."/>
            <person name="Gottschalk G."/>
            <person name="Carniel E."/>
            <person name="Hacker J."/>
        </authorList>
    </citation>
    <scope>NUCLEOTIDE SEQUENCE [LARGE SCALE GENOMIC DNA]</scope>
    <source>
        <strain evidence="2">536 / UPEC</strain>
    </source>
</reference>
<gene>
    <name evidence="1" type="ordered locus">ECP_2994</name>
</gene>
<dbReference type="Proteomes" id="UP000009182">
    <property type="component" value="Chromosome"/>
</dbReference>
<accession>A0A454A7G6</accession>
<name>A0A454A7G6_ECOL5</name>
<dbReference type="KEGG" id="ecp:ECP_2994"/>
<evidence type="ECO:0000313" key="1">
    <source>
        <dbReference type="EMBL" id="ABG70977.1"/>
    </source>
</evidence>
<protein>
    <submittedName>
        <fullName evidence="1">Uncharacterized protein</fullName>
    </submittedName>
</protein>
<proteinExistence type="predicted"/>
<organism evidence="1 2">
    <name type="scientific">Escherichia coli O6:K15:H31 (strain 536 / UPEC)</name>
    <dbReference type="NCBI Taxonomy" id="362663"/>
    <lineage>
        <taxon>Bacteria</taxon>
        <taxon>Pseudomonadati</taxon>
        <taxon>Pseudomonadota</taxon>
        <taxon>Gammaproteobacteria</taxon>
        <taxon>Enterobacterales</taxon>
        <taxon>Enterobacteriaceae</taxon>
        <taxon>Escherichia</taxon>
    </lineage>
</organism>
<dbReference type="AlphaFoldDB" id="A0A454A7G6"/>